<dbReference type="PANTHER" id="PTHR15002:SF0">
    <property type="entry name" value="RIBOSOMAL BIOGENESIS PROTEIN LAS1L"/>
    <property type="match status" value="1"/>
</dbReference>
<keyword evidence="5 9" id="KW-1133">Transmembrane helix</keyword>
<keyword evidence="4 9" id="KW-0812">Transmembrane</keyword>
<evidence type="ECO:0000256" key="5">
    <source>
        <dbReference type="ARBA" id="ARBA00022989"/>
    </source>
</evidence>
<dbReference type="InterPro" id="IPR005150">
    <property type="entry name" value="Cellulose_synth"/>
</dbReference>
<proteinExistence type="predicted"/>
<dbReference type="Proteomes" id="UP000623129">
    <property type="component" value="Unassembled WGS sequence"/>
</dbReference>
<dbReference type="GO" id="GO:0071669">
    <property type="term" value="P:plant-type cell wall organization or biogenesis"/>
    <property type="evidence" value="ECO:0007669"/>
    <property type="project" value="UniProtKB-ARBA"/>
</dbReference>
<comment type="subcellular location">
    <subcellularLocation>
        <location evidence="1">Endomembrane system</location>
        <topology evidence="1">Multi-pass membrane protein</topology>
    </subcellularLocation>
</comment>
<keyword evidence="2" id="KW-0328">Glycosyltransferase</keyword>
<evidence type="ECO:0000313" key="10">
    <source>
        <dbReference type="EMBL" id="KAF3335353.1"/>
    </source>
</evidence>
<dbReference type="InterPro" id="IPR007174">
    <property type="entry name" value="Las1"/>
</dbReference>
<name>A0A833VU68_9POAL</name>
<dbReference type="GO" id="GO:0016020">
    <property type="term" value="C:membrane"/>
    <property type="evidence" value="ECO:0007669"/>
    <property type="project" value="InterPro"/>
</dbReference>
<dbReference type="OrthoDB" id="10263222at2759"/>
<dbReference type="AlphaFoldDB" id="A0A833VU68"/>
<evidence type="ECO:0000256" key="9">
    <source>
        <dbReference type="SAM" id="Phobius"/>
    </source>
</evidence>
<dbReference type="EMBL" id="SWLB01000008">
    <property type="protein sequence ID" value="KAF3335353.1"/>
    <property type="molecule type" value="Genomic_DNA"/>
</dbReference>
<dbReference type="GO" id="GO:0030687">
    <property type="term" value="C:preribosome, large subunit precursor"/>
    <property type="evidence" value="ECO:0007669"/>
    <property type="project" value="TreeGrafter"/>
</dbReference>
<evidence type="ECO:0000256" key="8">
    <source>
        <dbReference type="PIRSR" id="PIRSR605150-3"/>
    </source>
</evidence>
<feature type="binding site" evidence="8">
    <location>
        <position position="42"/>
    </location>
    <ligand>
        <name>Mn(2+)</name>
        <dbReference type="ChEBI" id="CHEBI:29035"/>
    </ligand>
</feature>
<dbReference type="PANTHER" id="PTHR15002">
    <property type="entry name" value="RIBOSOMAL BIOGENESIS PROTEIN LAS1L"/>
    <property type="match status" value="1"/>
</dbReference>
<dbReference type="GO" id="GO:0030244">
    <property type="term" value="P:cellulose biosynthetic process"/>
    <property type="evidence" value="ECO:0007669"/>
    <property type="project" value="InterPro"/>
</dbReference>
<feature type="binding site" evidence="7">
    <location>
        <position position="41"/>
    </location>
    <ligand>
        <name>UDP-alpha-D-glucose</name>
        <dbReference type="ChEBI" id="CHEBI:58885"/>
    </ligand>
</feature>
<comment type="caution">
    <text evidence="10">The sequence shown here is derived from an EMBL/GenBank/DDBJ whole genome shotgun (WGS) entry which is preliminary data.</text>
</comment>
<dbReference type="GO" id="GO:0090730">
    <property type="term" value="C:Las1 complex"/>
    <property type="evidence" value="ECO:0007669"/>
    <property type="project" value="InterPro"/>
</dbReference>
<sequence length="576" mass="64847">MGGDSSPETTTCSIDTRGVDMRLPMLVYVSREKRPGYDHNKKAGAMNALVRTSAVMSNGPFILNLDCDHYVANSRALREGMCFMLDRGGDRICYVQFPQRFEGINPSDRYANHNLVFFDVTMRAMDGIQGPMSVYCVTAGRDAFCGTAPINLTDRLHQVLRWATGSVEIFFSRNNALFASPRMKFLQRVSYFNGAMYLLLYCILPAVSLFSGKFIVQSLNVTFLFNCIKETQTVSMEEVVGAERELSAGHKLVPWSSWDQWNFVRENIFSSSSESVSAALQRISAWRSRGCLPIPIDVTAAFVEIQQQDPFFRKGTADSVSGSEEMLSMLYSMAIMRLVNGFMENAHKKTGRSISELAEAVRIPRVLVDIRHESSHRDLPSLQLVRAASVKAIDWLKANYWEPQKNAIPDVFVEIRSKVRAMLYYIKTEETKATHKETTVKCVRKPVLLGCNKLSQQIVAKSNAGFERLISKAVKAISKLYLAYPSEVVSVLLEFFKLDDPDFSSSPDEEHSENYDSDGLKTLFISFNDMKIIITKLSNKEPRLVLSMIKAVVEMIEAKQSLKGTVFPVKFQQLAV</sequence>
<dbReference type="Pfam" id="PF03552">
    <property type="entry name" value="Cellulose_synt"/>
    <property type="match status" value="1"/>
</dbReference>
<keyword evidence="11" id="KW-1185">Reference proteome</keyword>
<accession>A0A833VU68</accession>
<keyword evidence="3" id="KW-0808">Transferase</keyword>
<evidence type="ECO:0000256" key="4">
    <source>
        <dbReference type="ARBA" id="ARBA00022692"/>
    </source>
</evidence>
<dbReference type="GO" id="GO:0000460">
    <property type="term" value="P:maturation of 5.8S rRNA"/>
    <property type="evidence" value="ECO:0007669"/>
    <property type="project" value="TreeGrafter"/>
</dbReference>
<evidence type="ECO:0000256" key="1">
    <source>
        <dbReference type="ARBA" id="ARBA00004127"/>
    </source>
</evidence>
<dbReference type="GO" id="GO:0000470">
    <property type="term" value="P:maturation of LSU-rRNA"/>
    <property type="evidence" value="ECO:0007669"/>
    <property type="project" value="TreeGrafter"/>
</dbReference>
<gene>
    <name evidence="10" type="ORF">FCM35_KLT19860</name>
</gene>
<evidence type="ECO:0000256" key="6">
    <source>
        <dbReference type="ARBA" id="ARBA00023136"/>
    </source>
</evidence>
<protein>
    <submittedName>
        <fullName evidence="10">Cellulose synthase-like protein D4</fullName>
    </submittedName>
</protein>
<evidence type="ECO:0000256" key="3">
    <source>
        <dbReference type="ARBA" id="ARBA00022679"/>
    </source>
</evidence>
<evidence type="ECO:0000313" key="11">
    <source>
        <dbReference type="Proteomes" id="UP000623129"/>
    </source>
</evidence>
<feature type="binding site" evidence="8">
    <location>
        <position position="66"/>
    </location>
    <ligand>
        <name>Mn(2+)</name>
        <dbReference type="ChEBI" id="CHEBI:29035"/>
    </ligand>
</feature>
<evidence type="ECO:0000256" key="2">
    <source>
        <dbReference type="ARBA" id="ARBA00022676"/>
    </source>
</evidence>
<feature type="transmembrane region" description="Helical" evidence="9">
    <location>
        <begin position="191"/>
        <end position="210"/>
    </location>
</feature>
<reference evidence="10" key="1">
    <citation type="submission" date="2020-01" db="EMBL/GenBank/DDBJ databases">
        <title>Genome sequence of Kobresia littledalei, the first chromosome-level genome in the family Cyperaceae.</title>
        <authorList>
            <person name="Qu G."/>
        </authorList>
    </citation>
    <scope>NUCLEOTIDE SEQUENCE</scope>
    <source>
        <strain evidence="10">C.B.Clarke</strain>
        <tissue evidence="10">Leaf</tissue>
    </source>
</reference>
<dbReference type="Pfam" id="PF04031">
    <property type="entry name" value="Las1"/>
    <property type="match status" value="1"/>
</dbReference>
<dbReference type="GO" id="GO:0016760">
    <property type="term" value="F:cellulose synthase (UDP-forming) activity"/>
    <property type="evidence" value="ECO:0007669"/>
    <property type="project" value="InterPro"/>
</dbReference>
<dbReference type="InterPro" id="IPR029044">
    <property type="entry name" value="Nucleotide-diphossugar_trans"/>
</dbReference>
<evidence type="ECO:0000256" key="7">
    <source>
        <dbReference type="PIRSR" id="PIRSR605150-2"/>
    </source>
</evidence>
<dbReference type="Gene3D" id="3.90.550.10">
    <property type="entry name" value="Spore Coat Polysaccharide Biosynthesis Protein SpsA, Chain A"/>
    <property type="match status" value="1"/>
</dbReference>
<keyword evidence="6 9" id="KW-0472">Membrane</keyword>
<organism evidence="10 11">
    <name type="scientific">Carex littledalei</name>
    <dbReference type="NCBI Taxonomy" id="544730"/>
    <lineage>
        <taxon>Eukaryota</taxon>
        <taxon>Viridiplantae</taxon>
        <taxon>Streptophyta</taxon>
        <taxon>Embryophyta</taxon>
        <taxon>Tracheophyta</taxon>
        <taxon>Spermatophyta</taxon>
        <taxon>Magnoliopsida</taxon>
        <taxon>Liliopsida</taxon>
        <taxon>Poales</taxon>
        <taxon>Cyperaceae</taxon>
        <taxon>Cyperoideae</taxon>
        <taxon>Cariceae</taxon>
        <taxon>Carex</taxon>
        <taxon>Carex subgen. Euthyceras</taxon>
    </lineage>
</organism>
<dbReference type="GO" id="GO:0004519">
    <property type="term" value="F:endonuclease activity"/>
    <property type="evidence" value="ECO:0007669"/>
    <property type="project" value="InterPro"/>
</dbReference>
<dbReference type="GO" id="GO:0012505">
    <property type="term" value="C:endomembrane system"/>
    <property type="evidence" value="ECO:0007669"/>
    <property type="project" value="UniProtKB-SubCell"/>
</dbReference>